<evidence type="ECO:0000256" key="1">
    <source>
        <dbReference type="SAM" id="Phobius"/>
    </source>
</evidence>
<dbReference type="Proteomes" id="UP000280296">
    <property type="component" value="Unassembled WGS sequence"/>
</dbReference>
<name>A0A432MK75_9BACT</name>
<gene>
    <name evidence="2" type="ORF">TsocGM_11865</name>
</gene>
<evidence type="ECO:0008006" key="4">
    <source>
        <dbReference type="Google" id="ProtNLM"/>
    </source>
</evidence>
<dbReference type="RefSeq" id="WP_126725584.1">
    <property type="nucleotide sequence ID" value="NZ_RYZH01000020.1"/>
</dbReference>
<keyword evidence="1" id="KW-0472">Membrane</keyword>
<dbReference type="OrthoDB" id="180075at2"/>
<reference evidence="2 3" key="2">
    <citation type="submission" date="2019-01" db="EMBL/GenBank/DDBJ databases">
        <title>Tautonia sociabilis, a novel thermotolerant planctomycete of Isosphaeraceae family, isolated from a 4000 m deep subterranean habitat.</title>
        <authorList>
            <person name="Kovaleva O.L."/>
            <person name="Elcheninov A.G."/>
            <person name="Van Heerden E."/>
            <person name="Toshchakov S.V."/>
            <person name="Novikov A."/>
            <person name="Bonch-Osmolovskaya E.A."/>
            <person name="Kublanov I.V."/>
        </authorList>
    </citation>
    <scope>NUCLEOTIDE SEQUENCE [LARGE SCALE GENOMIC DNA]</scope>
    <source>
        <strain evidence="2 3">GM2012</strain>
    </source>
</reference>
<feature type="transmembrane region" description="Helical" evidence="1">
    <location>
        <begin position="344"/>
        <end position="362"/>
    </location>
</feature>
<dbReference type="AlphaFoldDB" id="A0A432MK75"/>
<proteinExistence type="predicted"/>
<reference evidence="2 3" key="1">
    <citation type="submission" date="2018-12" db="EMBL/GenBank/DDBJ databases">
        <authorList>
            <person name="Toschakov S.V."/>
        </authorList>
    </citation>
    <scope>NUCLEOTIDE SEQUENCE [LARGE SCALE GENOMIC DNA]</scope>
    <source>
        <strain evidence="2 3">GM2012</strain>
    </source>
</reference>
<comment type="caution">
    <text evidence="2">The sequence shown here is derived from an EMBL/GenBank/DDBJ whole genome shotgun (WGS) entry which is preliminary data.</text>
</comment>
<organism evidence="2 3">
    <name type="scientific">Tautonia sociabilis</name>
    <dbReference type="NCBI Taxonomy" id="2080755"/>
    <lineage>
        <taxon>Bacteria</taxon>
        <taxon>Pseudomonadati</taxon>
        <taxon>Planctomycetota</taxon>
        <taxon>Planctomycetia</taxon>
        <taxon>Isosphaerales</taxon>
        <taxon>Isosphaeraceae</taxon>
        <taxon>Tautonia</taxon>
    </lineage>
</organism>
<evidence type="ECO:0000313" key="3">
    <source>
        <dbReference type="Proteomes" id="UP000280296"/>
    </source>
</evidence>
<keyword evidence="3" id="KW-1185">Reference proteome</keyword>
<sequence length="363" mass="41023">MLPDIPIDATIHLAFAFDLGYEIDLERARPLLAGEAGALARRRRTPESIRYRPAPLRVALDASGVALPPPGRPVEPPRADLSLFDFGALSLAIRFPVRMTPDELLALANELADPTPLTASARLVLAPWLDRIRPVVTEFEISDLSEEYVIFQLGEASADWLETHRSWVAGLVRLESEPMSPEQVDEATRLAISYAPNDAIVIDWAAAVVADRDCADTIQVLEFANVQLLEFRHIDDRLDDRLERAYATIHPVRPRIRLPLVWSPTHNDAVRQVRELEIEATSLFERADNALKLIGDQYLVRVYDLASARFHLREWQNSIRRKLETVGDVYDLLTSQAGNRRAEFLELVIILLIAFEIILAFFR</sequence>
<accession>A0A432MK75</accession>
<evidence type="ECO:0000313" key="2">
    <source>
        <dbReference type="EMBL" id="RUL87526.1"/>
    </source>
</evidence>
<keyword evidence="1" id="KW-1133">Transmembrane helix</keyword>
<protein>
    <recommendedName>
        <fullName evidence="4">DUF155 domain-containing protein</fullName>
    </recommendedName>
</protein>
<dbReference type="EMBL" id="RYZH01000020">
    <property type="protein sequence ID" value="RUL87526.1"/>
    <property type="molecule type" value="Genomic_DNA"/>
</dbReference>
<keyword evidence="1" id="KW-0812">Transmembrane</keyword>